<dbReference type="InterPro" id="IPR051673">
    <property type="entry name" value="SSDNA_exonuclease_RecJ"/>
</dbReference>
<evidence type="ECO:0000256" key="1">
    <source>
        <dbReference type="ARBA" id="ARBA00005915"/>
    </source>
</evidence>
<sequence length="802" mass="88239">MLYSKTKWHSPAADPLESRELARRLSVSPLVASLLAARGMTQPEEALAFIQSGTEEEHDPFLLKGMKEAVPRIKKALRDEEHILVYGDYDADGVSSTSLMIYLLRHLGASFDIYIPHRSNEGYGLHNHALDWARQQGVSLIITVDTGISACSQIAYANELGMDVIVTDHHEPPEVLPDACALINPKLPGCPYPFKGLAGVGVAYKLAQALLDGHVPEEWSEIAAIGTVADLMPLLDENRSIVRRGLNSMRKSKYPGVRALLEVSAVSVEKVDAVNIAFALAPRINASGRLDHAGRAVSLLTTDDPGEAERLAGELDLLNKERQMVVDRIVAEAISRLEERMRDGQLPGIIVLAGEGWNVGVVGIVASRLLERYYRPVIIFDIHPETGCCKGSARSIPGLDIYEALSSCAELMDHYGGHPAAAGMSLHLDNLEAFTAALEEFVSGVLTDEHLVPVTEADGEYALADLSLQAAEELELLAPFGMSNPLPKFIVRGAVVKETRTMGQGNRHLKLVLEQADVTIEAVAFGKGELAELLPPGTGIDVLAELSINEWNGSRKVQLMLRDLAVPQPQLFDFRGARNAAGRTEYLRRLLLPQIGGGQGLAAAVVCKDGLKERELTECQGMTFWVYDQYNGISPADPLPGEVDGSRVSLLCLLDMPESPSQLDALLRAFPEVENIALLHSLRQERDRLLVPTREHFKTLYKWLAAIAASPVPEQEALQRLSRKSPLSLRMLRMMLDVFEELDFVRRERGQLSFVTRPAARDLASSSHFMRLRELAEMEQYFTEGSPSELQEWMDSRRLGVS</sequence>
<comment type="similarity">
    <text evidence="1">Belongs to the RecJ family.</text>
</comment>
<dbReference type="RefSeq" id="WP_312001027.1">
    <property type="nucleotide sequence ID" value="NZ_JAUSUY010000007.1"/>
</dbReference>
<evidence type="ECO:0000313" key="11">
    <source>
        <dbReference type="Proteomes" id="UP001248709"/>
    </source>
</evidence>
<evidence type="ECO:0000256" key="4">
    <source>
        <dbReference type="ARBA" id="ARBA00022801"/>
    </source>
</evidence>
<keyword evidence="5 10" id="KW-0269">Exonuclease</keyword>
<dbReference type="InterPro" id="IPR003156">
    <property type="entry name" value="DHHA1_dom"/>
</dbReference>
<dbReference type="PANTHER" id="PTHR30255:SF2">
    <property type="entry name" value="SINGLE-STRANDED-DNA-SPECIFIC EXONUCLEASE RECJ"/>
    <property type="match status" value="1"/>
</dbReference>
<accession>A0ABU3H754</accession>
<organism evidence="10 11">
    <name type="scientific">Paenibacillus forsythiae</name>
    <dbReference type="NCBI Taxonomy" id="365616"/>
    <lineage>
        <taxon>Bacteria</taxon>
        <taxon>Bacillati</taxon>
        <taxon>Bacillota</taxon>
        <taxon>Bacilli</taxon>
        <taxon>Bacillales</taxon>
        <taxon>Paenibacillaceae</taxon>
        <taxon>Paenibacillus</taxon>
    </lineage>
</organism>
<dbReference type="InterPro" id="IPR004610">
    <property type="entry name" value="RecJ"/>
</dbReference>
<keyword evidence="3" id="KW-0540">Nuclease</keyword>
<dbReference type="InterPro" id="IPR018779">
    <property type="entry name" value="RecJ_C"/>
</dbReference>
<dbReference type="InterPro" id="IPR038763">
    <property type="entry name" value="DHH_sf"/>
</dbReference>
<dbReference type="Proteomes" id="UP001248709">
    <property type="component" value="Unassembled WGS sequence"/>
</dbReference>
<evidence type="ECO:0000313" key="10">
    <source>
        <dbReference type="EMBL" id="MDT3426652.1"/>
    </source>
</evidence>
<evidence type="ECO:0000259" key="6">
    <source>
        <dbReference type="Pfam" id="PF01368"/>
    </source>
</evidence>
<feature type="domain" description="DDH" evidence="6">
    <location>
        <begin position="82"/>
        <end position="227"/>
    </location>
</feature>
<dbReference type="Gene3D" id="3.90.1640.30">
    <property type="match status" value="1"/>
</dbReference>
<dbReference type="GO" id="GO:0004527">
    <property type="term" value="F:exonuclease activity"/>
    <property type="evidence" value="ECO:0007669"/>
    <property type="project" value="UniProtKB-KW"/>
</dbReference>
<keyword evidence="11" id="KW-1185">Reference proteome</keyword>
<proteinExistence type="inferred from homology"/>
<feature type="domain" description="RecJ OB" evidence="9">
    <location>
        <begin position="458"/>
        <end position="563"/>
    </location>
</feature>
<feature type="domain" description="DHHA1" evidence="7">
    <location>
        <begin position="349"/>
        <end position="443"/>
    </location>
</feature>
<dbReference type="EMBL" id="JAUSUY010000007">
    <property type="protein sequence ID" value="MDT3426652.1"/>
    <property type="molecule type" value="Genomic_DNA"/>
</dbReference>
<dbReference type="PANTHER" id="PTHR30255">
    <property type="entry name" value="SINGLE-STRANDED-DNA-SPECIFIC EXONUCLEASE RECJ"/>
    <property type="match status" value="1"/>
</dbReference>
<name>A0ABU3H754_9BACL</name>
<evidence type="ECO:0000256" key="5">
    <source>
        <dbReference type="ARBA" id="ARBA00022839"/>
    </source>
</evidence>
<dbReference type="InterPro" id="IPR001667">
    <property type="entry name" value="DDH_dom"/>
</dbReference>
<dbReference type="Pfam" id="PF01368">
    <property type="entry name" value="DHH"/>
    <property type="match status" value="1"/>
</dbReference>
<dbReference type="Gene3D" id="3.10.310.30">
    <property type="match status" value="1"/>
</dbReference>
<keyword evidence="4 10" id="KW-0378">Hydrolase</keyword>
<evidence type="ECO:0000256" key="2">
    <source>
        <dbReference type="ARBA" id="ARBA00019841"/>
    </source>
</evidence>
<protein>
    <recommendedName>
        <fullName evidence="2">Single-stranded-DNA-specific exonuclease RecJ</fullName>
    </recommendedName>
</protein>
<dbReference type="NCBIfam" id="TIGR00644">
    <property type="entry name" value="recJ"/>
    <property type="match status" value="1"/>
</dbReference>
<dbReference type="Pfam" id="PF17768">
    <property type="entry name" value="RecJ_OB"/>
    <property type="match status" value="1"/>
</dbReference>
<dbReference type="Pfam" id="PF02272">
    <property type="entry name" value="DHHA1"/>
    <property type="match status" value="1"/>
</dbReference>
<evidence type="ECO:0000259" key="8">
    <source>
        <dbReference type="Pfam" id="PF10141"/>
    </source>
</evidence>
<feature type="domain" description="Single-stranded-DNA-specific exonuclease RecJ C-terminal" evidence="8">
    <location>
        <begin position="650"/>
        <end position="794"/>
    </location>
</feature>
<dbReference type="SUPFAM" id="SSF64182">
    <property type="entry name" value="DHH phosphoesterases"/>
    <property type="match status" value="1"/>
</dbReference>
<evidence type="ECO:0000256" key="3">
    <source>
        <dbReference type="ARBA" id="ARBA00022722"/>
    </source>
</evidence>
<evidence type="ECO:0000259" key="9">
    <source>
        <dbReference type="Pfam" id="PF17768"/>
    </source>
</evidence>
<evidence type="ECO:0000259" key="7">
    <source>
        <dbReference type="Pfam" id="PF02272"/>
    </source>
</evidence>
<comment type="caution">
    <text evidence="10">The sequence shown here is derived from an EMBL/GenBank/DDBJ whole genome shotgun (WGS) entry which is preliminary data.</text>
</comment>
<gene>
    <name evidence="10" type="ORF">J2Z22_002178</name>
</gene>
<dbReference type="Pfam" id="PF10141">
    <property type="entry name" value="ssDNA-exonuc_C"/>
    <property type="match status" value="1"/>
</dbReference>
<reference evidence="10 11" key="1">
    <citation type="submission" date="2023-07" db="EMBL/GenBank/DDBJ databases">
        <title>Genomic Encyclopedia of Type Strains, Phase IV (KMG-IV): sequencing the most valuable type-strain genomes for metagenomic binning, comparative biology and taxonomic classification.</title>
        <authorList>
            <person name="Goeker M."/>
        </authorList>
    </citation>
    <scope>NUCLEOTIDE SEQUENCE [LARGE SCALE GENOMIC DNA]</scope>
    <source>
        <strain evidence="10 11">T98</strain>
    </source>
</reference>
<dbReference type="InterPro" id="IPR041122">
    <property type="entry name" value="RecJ_OB"/>
</dbReference>